<comment type="caution">
    <text evidence="2">The sequence shown here is derived from an EMBL/GenBank/DDBJ whole genome shotgun (WGS) entry which is preliminary data.</text>
</comment>
<dbReference type="RefSeq" id="WP_380031457.1">
    <property type="nucleotide sequence ID" value="NZ_JBHSHB010000007.1"/>
</dbReference>
<name>A0ABV9L6T7_9FLAO</name>
<dbReference type="Proteomes" id="UP001595878">
    <property type="component" value="Unassembled WGS sequence"/>
</dbReference>
<feature type="signal peptide" evidence="1">
    <location>
        <begin position="1"/>
        <end position="18"/>
    </location>
</feature>
<protein>
    <recommendedName>
        <fullName evidence="4">Lipoprotein</fullName>
    </recommendedName>
</protein>
<evidence type="ECO:0000313" key="2">
    <source>
        <dbReference type="EMBL" id="MFC4689092.1"/>
    </source>
</evidence>
<evidence type="ECO:0000313" key="3">
    <source>
        <dbReference type="Proteomes" id="UP001595878"/>
    </source>
</evidence>
<accession>A0ABV9L6T7</accession>
<gene>
    <name evidence="2" type="ORF">ACFO5T_01495</name>
</gene>
<evidence type="ECO:0000256" key="1">
    <source>
        <dbReference type="SAM" id="SignalP"/>
    </source>
</evidence>
<sequence>MRYLSVLLLFPFVLAISACDEKQTPQEVTTTDKIDARDTLSIAKPTNLKPKIGLTPQAREGVANWPLYRDLSVAIDSLQIPTLGVLKNKIQKFDNLYEAKAEAEEAEVQVAPQETLSNAIQARLIAIETKVKVLKNEAFLNKPNSEILSKQIGDLHNAYQDLNLQLNEAFNTSFRDLLEEIKLENEEPDGDGEEKEILED</sequence>
<evidence type="ECO:0008006" key="4">
    <source>
        <dbReference type="Google" id="ProtNLM"/>
    </source>
</evidence>
<dbReference type="PROSITE" id="PS51257">
    <property type="entry name" value="PROKAR_LIPOPROTEIN"/>
    <property type="match status" value="1"/>
</dbReference>
<organism evidence="2 3">
    <name type="scientific">Dokdonia genika</name>
    <dbReference type="NCBI Taxonomy" id="308113"/>
    <lineage>
        <taxon>Bacteria</taxon>
        <taxon>Pseudomonadati</taxon>
        <taxon>Bacteroidota</taxon>
        <taxon>Flavobacteriia</taxon>
        <taxon>Flavobacteriales</taxon>
        <taxon>Flavobacteriaceae</taxon>
        <taxon>Dokdonia</taxon>
    </lineage>
</organism>
<reference evidence="3" key="1">
    <citation type="journal article" date="2019" name="Int. J. Syst. Evol. Microbiol.">
        <title>The Global Catalogue of Microorganisms (GCM) 10K type strain sequencing project: providing services to taxonomists for standard genome sequencing and annotation.</title>
        <authorList>
            <consortium name="The Broad Institute Genomics Platform"/>
            <consortium name="The Broad Institute Genome Sequencing Center for Infectious Disease"/>
            <person name="Wu L."/>
            <person name="Ma J."/>
        </authorList>
    </citation>
    <scope>NUCLEOTIDE SEQUENCE [LARGE SCALE GENOMIC DNA]</scope>
    <source>
        <strain evidence="3">CGMCC 4.7427</strain>
    </source>
</reference>
<dbReference type="EMBL" id="JBHSHB010000007">
    <property type="protein sequence ID" value="MFC4689092.1"/>
    <property type="molecule type" value="Genomic_DNA"/>
</dbReference>
<keyword evidence="3" id="KW-1185">Reference proteome</keyword>
<proteinExistence type="predicted"/>
<feature type="chain" id="PRO_5045456518" description="Lipoprotein" evidence="1">
    <location>
        <begin position="19"/>
        <end position="200"/>
    </location>
</feature>
<keyword evidence="1" id="KW-0732">Signal</keyword>